<dbReference type="Pfam" id="PF09851">
    <property type="entry name" value="SHOCT"/>
    <property type="match status" value="1"/>
</dbReference>
<reference evidence="3 4" key="1">
    <citation type="submission" date="2019-06" db="EMBL/GenBank/DDBJ databases">
        <title>Sequencing the genomes of 1000 actinobacteria strains.</title>
        <authorList>
            <person name="Klenk H.-P."/>
        </authorList>
    </citation>
    <scope>NUCLEOTIDE SEQUENCE [LARGE SCALE GENOMIC DNA]</scope>
    <source>
        <strain evidence="3 4">DSM 43866</strain>
    </source>
</reference>
<keyword evidence="1" id="KW-0472">Membrane</keyword>
<organism evidence="3 4">
    <name type="scientific">Actinoplanes teichomyceticus</name>
    <dbReference type="NCBI Taxonomy" id="1867"/>
    <lineage>
        <taxon>Bacteria</taxon>
        <taxon>Bacillati</taxon>
        <taxon>Actinomycetota</taxon>
        <taxon>Actinomycetes</taxon>
        <taxon>Micromonosporales</taxon>
        <taxon>Micromonosporaceae</taxon>
        <taxon>Actinoplanes</taxon>
    </lineage>
</organism>
<name>A0A561VI84_ACTTI</name>
<evidence type="ECO:0000256" key="1">
    <source>
        <dbReference type="SAM" id="Phobius"/>
    </source>
</evidence>
<keyword evidence="1" id="KW-1133">Transmembrane helix</keyword>
<protein>
    <submittedName>
        <fullName evidence="3">Putative membrane protein</fullName>
    </submittedName>
</protein>
<evidence type="ECO:0000313" key="3">
    <source>
        <dbReference type="EMBL" id="TWG11328.1"/>
    </source>
</evidence>
<dbReference type="InterPro" id="IPR018649">
    <property type="entry name" value="SHOCT"/>
</dbReference>
<accession>A0A561VI84</accession>
<feature type="domain" description="SHOCT" evidence="2">
    <location>
        <begin position="44"/>
        <end position="68"/>
    </location>
</feature>
<gene>
    <name evidence="3" type="ORF">FHX34_10658</name>
</gene>
<evidence type="ECO:0000259" key="2">
    <source>
        <dbReference type="Pfam" id="PF09851"/>
    </source>
</evidence>
<dbReference type="OrthoDB" id="3748887at2"/>
<sequence length="73" mass="8060">MMYDHPHLTASGSAWLLVVLALLLVSALVAAVIRRPAHRDHGAEKVLADRFARGEIDAEEYEQCLHTLRAAGR</sequence>
<evidence type="ECO:0000313" key="4">
    <source>
        <dbReference type="Proteomes" id="UP000320239"/>
    </source>
</evidence>
<comment type="caution">
    <text evidence="3">The sequence shown here is derived from an EMBL/GenBank/DDBJ whole genome shotgun (WGS) entry which is preliminary data.</text>
</comment>
<dbReference type="Proteomes" id="UP000320239">
    <property type="component" value="Unassembled WGS sequence"/>
</dbReference>
<feature type="transmembrane region" description="Helical" evidence="1">
    <location>
        <begin position="12"/>
        <end position="33"/>
    </location>
</feature>
<proteinExistence type="predicted"/>
<dbReference type="AlphaFoldDB" id="A0A561VI84"/>
<dbReference type="EMBL" id="VIWY01000006">
    <property type="protein sequence ID" value="TWG11328.1"/>
    <property type="molecule type" value="Genomic_DNA"/>
</dbReference>
<keyword evidence="4" id="KW-1185">Reference proteome</keyword>
<dbReference type="RefSeq" id="WP_122978277.1">
    <property type="nucleotide sequence ID" value="NZ_BOMX01000149.1"/>
</dbReference>
<keyword evidence="1" id="KW-0812">Transmembrane</keyword>